<evidence type="ECO:0000256" key="1">
    <source>
        <dbReference type="ARBA" id="ARBA00004328"/>
    </source>
</evidence>
<keyword evidence="2" id="KW-0167">Capsid protein</keyword>
<sequence>MGGTRIAMADAEAKVPKAKKPSKKQRVFKKVRKEARLVRREQKKKKLSYRRRILTGPKTDDIFKLSLVIGPVRGNSTSDELNRQYHIQLNPLLMKSSNGPLTTPLSVRAANFLLYSIRRMHFKLTSLVGTANITGSMVYISLDSDGTSVKPITVSDILATPHCKTHVGQSVKWSLNTRYLKGPNKDWWYVNTADKAVQSLGPSVDVYVYMKTKNLLSTNSSSTTDFDGPLFLLEVEATYAFSNYSPQPQLASLPVHSGQTSVTLEKDQDGSLVVSLSGELAKAVDAFLLDEKLCAMRSNSISVSDVLWSAAGAAVSVLGPAAGPWGWLITGGFWLLKRVFGRASDDTTSSFYLYPSVADAMNGHNCKINSPLSKTSVTTDLRLQAYNVQNINSTGAEGFLSNSSAKPFPLFDLQRKPMVFPLMSKTSPVFYVSATDLEFTPWLTTSSGILAQAAIEVHSANLSAYFGTIRCSNSGGLTSTIYKAIIPHTPDQNCFTFFRSDGVMIADSYSLFEYFENGGNPHEYGFQLVQTGKSWIGDTEQPFPYRGSVYVMGLGYIYNESVVVDVGEATASGVFEASNASSPLLIYSPADHEMSLYMFFVLSKGKSWSPVSAPLLLHNSYFELAQTTFYVQPFSLQFSKEPNMLSDSDSDSESDSAESLVYCYDPSDFFDDVDPFLEVDSD</sequence>
<reference evidence="6" key="1">
    <citation type="journal article" date="2012" name="J. Virol.">
        <title>A novel group of avian astroviruses in wild aquatic birds.</title>
        <authorList>
            <person name="Chu D.K."/>
            <person name="Leung C.Y."/>
            <person name="Perera H.K."/>
            <person name="Ng E.M."/>
            <person name="Gilbert M."/>
            <person name="Joyner P.H."/>
            <person name="Grioni A."/>
            <person name="Ades G."/>
            <person name="Guan Y."/>
            <person name="Peiris J.S."/>
            <person name="Poon L.L."/>
        </authorList>
    </citation>
    <scope>NUCLEOTIDE SEQUENCE</scope>
    <source>
        <strain evidence="6">MPJ1332</strain>
    </source>
</reference>
<name>K7ST12_9VIRU</name>
<accession>K7ST12</accession>
<dbReference type="GO" id="GO:0019028">
    <property type="term" value="C:viral capsid"/>
    <property type="evidence" value="ECO:0007669"/>
    <property type="project" value="UniProtKB-KW"/>
</dbReference>
<proteinExistence type="predicted"/>
<organism evidence="6">
    <name type="scientific">Avastrovirus 3</name>
    <dbReference type="NCBI Taxonomy" id="1239439"/>
    <lineage>
        <taxon>Viruses</taxon>
        <taxon>Riboviria</taxon>
        <taxon>Orthornavirae</taxon>
        <taxon>Pisuviricota</taxon>
        <taxon>Stelpaviricetes</taxon>
        <taxon>Stellavirales</taxon>
        <taxon>Astroviridae</taxon>
        <taxon>Avastrovirus</taxon>
        <taxon>Avastrovirus intestini</taxon>
    </lineage>
</organism>
<feature type="region of interest" description="Disordered" evidence="4">
    <location>
        <begin position="1"/>
        <end position="30"/>
    </location>
</feature>
<dbReference type="InterPro" id="IPR029053">
    <property type="entry name" value="Viral_coat"/>
</dbReference>
<keyword evidence="3" id="KW-0946">Virion</keyword>
<feature type="domain" description="Astrovirus capsid protein inner core" evidence="5">
    <location>
        <begin position="14"/>
        <end position="244"/>
    </location>
</feature>
<evidence type="ECO:0000256" key="3">
    <source>
        <dbReference type="ARBA" id="ARBA00022844"/>
    </source>
</evidence>
<evidence type="ECO:0000259" key="5">
    <source>
        <dbReference type="Pfam" id="PF03115"/>
    </source>
</evidence>
<dbReference type="Gene3D" id="2.60.120.20">
    <property type="match status" value="1"/>
</dbReference>
<protein>
    <submittedName>
        <fullName evidence="6">Capsid</fullName>
    </submittedName>
</protein>
<reference evidence="6" key="2">
    <citation type="submission" date="2012-10" db="EMBL/GenBank/DDBJ databases">
        <authorList>
            <person name="Bineesh K.K."/>
            <person name="Akhilesh K.V."/>
            <person name="Abdussamad E.M."/>
            <person name="Pillai N.G.K."/>
            <person name="Gopalakrishnan A."/>
            <person name="Basheer V.S."/>
            <person name="Jena J.K."/>
        </authorList>
    </citation>
    <scope>NUCLEOTIDE SEQUENCE</scope>
    <source>
        <strain evidence="6">MPJ1332</strain>
    </source>
</reference>
<evidence type="ECO:0000313" key="6">
    <source>
        <dbReference type="EMBL" id="AFW05404.1"/>
    </source>
</evidence>
<feature type="compositionally biased region" description="Basic residues" evidence="4">
    <location>
        <begin position="16"/>
        <end position="30"/>
    </location>
</feature>
<dbReference type="Pfam" id="PF03115">
    <property type="entry name" value="Astro_capsid_N"/>
    <property type="match status" value="1"/>
</dbReference>
<dbReference type="EMBL" id="JX985650">
    <property type="protein sequence ID" value="AFW05404.1"/>
    <property type="molecule type" value="Genomic_RNA"/>
</dbReference>
<gene>
    <name evidence="6" type="primary">ORF2</name>
</gene>
<evidence type="ECO:0000256" key="4">
    <source>
        <dbReference type="SAM" id="MobiDB-lite"/>
    </source>
</evidence>
<evidence type="ECO:0000256" key="2">
    <source>
        <dbReference type="ARBA" id="ARBA00022561"/>
    </source>
</evidence>
<comment type="subcellular location">
    <subcellularLocation>
        <location evidence="1">Virion</location>
    </subcellularLocation>
</comment>
<dbReference type="InterPro" id="IPR004337">
    <property type="entry name" value="Astro_capsid_N"/>
</dbReference>